<dbReference type="InterPro" id="IPR007160">
    <property type="entry name" value="DUF362"/>
</dbReference>
<feature type="domain" description="4Fe-4S ferredoxin-type" evidence="5">
    <location>
        <begin position="294"/>
        <end position="323"/>
    </location>
</feature>
<keyword evidence="2" id="KW-0479">Metal-binding</keyword>
<dbReference type="EMBL" id="DTMQ01000001">
    <property type="protein sequence ID" value="HGE98474.1"/>
    <property type="molecule type" value="Genomic_DNA"/>
</dbReference>
<dbReference type="GO" id="GO:0051539">
    <property type="term" value="F:4 iron, 4 sulfur cluster binding"/>
    <property type="evidence" value="ECO:0007669"/>
    <property type="project" value="UniProtKB-KW"/>
</dbReference>
<dbReference type="AlphaFoldDB" id="A0A7C3YRQ6"/>
<sequence length="350" mass="39638">MAKVKVYQATYDDLEELIPRVFRDFPFSFKNKRVFIKPNMLSARRPEEGVTTNPKLVKEIVKYILAEGGEVLVGDNPSLMGEGIQMRVGEKTGIKEASLGKFCDITRNPRLVKVPELGELAVSSEILDCDILLSLPKFKTHPLTILTGAVKNMFGILVGVEKPRLHYRFPTPKEFSSVLPLIYEIRRPDLTIIDGIIGMEGFGPSNGTLRVINRLIVSRDGYACDWVMAQMVKVEPERLEFLNQAEKRGLFLPKEITVEGDFITVEKFKLPIKVGDNLLSRSFLKLLYHPVRYKRIRIEKKRCRLCSLCVQICPKSALMIKGKGLKYKRKDCIACFCCQEVCPEGAIKPA</sequence>
<proteinExistence type="predicted"/>
<dbReference type="InterPro" id="IPR017900">
    <property type="entry name" value="4Fe4S_Fe_S_CS"/>
</dbReference>
<name>A0A7C3YRQ6_UNCW3</name>
<organism evidence="6">
    <name type="scientific">candidate division WOR-3 bacterium</name>
    <dbReference type="NCBI Taxonomy" id="2052148"/>
    <lineage>
        <taxon>Bacteria</taxon>
        <taxon>Bacteria division WOR-3</taxon>
    </lineage>
</organism>
<evidence type="ECO:0000256" key="1">
    <source>
        <dbReference type="ARBA" id="ARBA00022485"/>
    </source>
</evidence>
<dbReference type="Pfam" id="PF04015">
    <property type="entry name" value="DUF362"/>
    <property type="match status" value="1"/>
</dbReference>
<dbReference type="PANTHER" id="PTHR43687:SF1">
    <property type="entry name" value="FERREDOXIN III"/>
    <property type="match status" value="1"/>
</dbReference>
<evidence type="ECO:0000256" key="3">
    <source>
        <dbReference type="ARBA" id="ARBA00023004"/>
    </source>
</evidence>
<dbReference type="InterPro" id="IPR050572">
    <property type="entry name" value="Fe-S_Ferredoxin"/>
</dbReference>
<evidence type="ECO:0000256" key="2">
    <source>
        <dbReference type="ARBA" id="ARBA00022723"/>
    </source>
</evidence>
<dbReference type="PROSITE" id="PS00198">
    <property type="entry name" value="4FE4S_FER_1"/>
    <property type="match status" value="1"/>
</dbReference>
<keyword evidence="3" id="KW-0408">Iron</keyword>
<keyword evidence="1" id="KW-0004">4Fe-4S</keyword>
<dbReference type="InterPro" id="IPR017896">
    <property type="entry name" value="4Fe4S_Fe-S-bd"/>
</dbReference>
<accession>A0A7C3YRQ6</accession>
<dbReference type="GO" id="GO:0046872">
    <property type="term" value="F:metal ion binding"/>
    <property type="evidence" value="ECO:0007669"/>
    <property type="project" value="UniProtKB-KW"/>
</dbReference>
<dbReference type="Gene3D" id="3.30.70.20">
    <property type="match status" value="1"/>
</dbReference>
<dbReference type="PANTHER" id="PTHR43687">
    <property type="entry name" value="ADENYLYLSULFATE REDUCTASE, BETA SUBUNIT"/>
    <property type="match status" value="1"/>
</dbReference>
<feature type="domain" description="4Fe-4S ferredoxin-type" evidence="5">
    <location>
        <begin position="324"/>
        <end position="350"/>
    </location>
</feature>
<gene>
    <name evidence="6" type="ORF">ENX07_00095</name>
</gene>
<dbReference type="PROSITE" id="PS51379">
    <property type="entry name" value="4FE4S_FER_2"/>
    <property type="match status" value="2"/>
</dbReference>
<evidence type="ECO:0000313" key="6">
    <source>
        <dbReference type="EMBL" id="HGE98474.1"/>
    </source>
</evidence>
<dbReference type="Pfam" id="PF12838">
    <property type="entry name" value="Fer4_7"/>
    <property type="match status" value="1"/>
</dbReference>
<dbReference type="SUPFAM" id="SSF54862">
    <property type="entry name" value="4Fe-4S ferredoxins"/>
    <property type="match status" value="1"/>
</dbReference>
<reference evidence="6" key="1">
    <citation type="journal article" date="2020" name="mSystems">
        <title>Genome- and Community-Level Interaction Insights into Carbon Utilization and Element Cycling Functions of Hydrothermarchaeota in Hydrothermal Sediment.</title>
        <authorList>
            <person name="Zhou Z."/>
            <person name="Liu Y."/>
            <person name="Xu W."/>
            <person name="Pan J."/>
            <person name="Luo Z.H."/>
            <person name="Li M."/>
        </authorList>
    </citation>
    <scope>NUCLEOTIDE SEQUENCE [LARGE SCALE GENOMIC DNA]</scope>
    <source>
        <strain evidence="6">SpSt-906</strain>
    </source>
</reference>
<keyword evidence="4" id="KW-0411">Iron-sulfur</keyword>
<protein>
    <submittedName>
        <fullName evidence="6">DUF362 domain-containing protein</fullName>
    </submittedName>
</protein>
<evidence type="ECO:0000256" key="4">
    <source>
        <dbReference type="ARBA" id="ARBA00023014"/>
    </source>
</evidence>
<comment type="caution">
    <text evidence="6">The sequence shown here is derived from an EMBL/GenBank/DDBJ whole genome shotgun (WGS) entry which is preliminary data.</text>
</comment>
<evidence type="ECO:0000259" key="5">
    <source>
        <dbReference type="PROSITE" id="PS51379"/>
    </source>
</evidence>